<protein>
    <submittedName>
        <fullName evidence="2">Rhamnosebinding lectin (SAL)</fullName>
    </submittedName>
</protein>
<feature type="domain" description="SUEL-type lectin" evidence="1">
    <location>
        <begin position="254"/>
        <end position="335"/>
    </location>
</feature>
<proteinExistence type="predicted"/>
<dbReference type="InterPro" id="IPR043159">
    <property type="entry name" value="Lectin_gal-bd_sf"/>
</dbReference>
<evidence type="ECO:0000259" key="1">
    <source>
        <dbReference type="PROSITE" id="PS50228"/>
    </source>
</evidence>
<dbReference type="AlphaFoldDB" id="A0A1V9Z2Q8"/>
<dbReference type="Pfam" id="PF02140">
    <property type="entry name" value="SUEL_Lectin"/>
    <property type="match status" value="3"/>
</dbReference>
<dbReference type="OrthoDB" id="1100386at2759"/>
<name>A0A1V9Z2Q8_ACHHY</name>
<dbReference type="InterPro" id="IPR000922">
    <property type="entry name" value="Lectin_gal-bd_dom"/>
</dbReference>
<organism evidence="2 3">
    <name type="scientific">Achlya hypogyna</name>
    <name type="common">Oomycete</name>
    <name type="synonym">Protoachlya hypogyna</name>
    <dbReference type="NCBI Taxonomy" id="1202772"/>
    <lineage>
        <taxon>Eukaryota</taxon>
        <taxon>Sar</taxon>
        <taxon>Stramenopiles</taxon>
        <taxon>Oomycota</taxon>
        <taxon>Saprolegniomycetes</taxon>
        <taxon>Saprolegniales</taxon>
        <taxon>Achlyaceae</taxon>
        <taxon>Achlya</taxon>
    </lineage>
</organism>
<reference evidence="2 3" key="1">
    <citation type="journal article" date="2014" name="Genome Biol. Evol.">
        <title>The secreted proteins of Achlya hypogyna and Thraustotheca clavata identify the ancestral oomycete secretome and reveal gene acquisitions by horizontal gene transfer.</title>
        <authorList>
            <person name="Misner I."/>
            <person name="Blouin N."/>
            <person name="Leonard G."/>
            <person name="Richards T.A."/>
            <person name="Lane C.E."/>
        </authorList>
    </citation>
    <scope>NUCLEOTIDE SEQUENCE [LARGE SCALE GENOMIC DNA]</scope>
    <source>
        <strain evidence="2 3">ATCC 48635</strain>
    </source>
</reference>
<dbReference type="Proteomes" id="UP000243579">
    <property type="component" value="Unassembled WGS sequence"/>
</dbReference>
<dbReference type="EMBL" id="JNBR01000469">
    <property type="protein sequence ID" value="OQR92286.1"/>
    <property type="molecule type" value="Genomic_DNA"/>
</dbReference>
<feature type="domain" description="SUEL-type lectin" evidence="1">
    <location>
        <begin position="160"/>
        <end position="245"/>
    </location>
</feature>
<dbReference type="Gene3D" id="2.60.120.740">
    <property type="match status" value="4"/>
</dbReference>
<sequence length="408" mass="41909">MRANTIDTKWFPPFESVSRDSQPNLPCANMKVFPYGRQLSLTLPLLLLKADRSRAQALGSIIGGTANEGDTISFVCPSGEVIGEVLFASFGTPTGTLPNYAVGWCAAAPSEDIVESLCLGSNSCHVDVNAKTFGDPCFGTSKYLNVAVQCVDENVIGGSVSEGSEIELICPANRVIGDVTFASFGTPTGPFLDYAAGACDQPTSAATVTALCTGLPSCNIAASTSVFGDPCPGEDKYLAVQVDCIGANTIEGTVLEGSVLSLTCPAGSSISSIDFASYGTPNNYVEGDCQAKTSVAVVTAACVGHPSCDVPATNEVFDDPCPTTFKSLSVRAQCSEGPGSGVIEASANEGDSVLLACPPGKTISNVLFASYGTPTDYESPSWCNALTSINVVASECVGNSFCSVDANS</sequence>
<dbReference type="PANTHER" id="PTHR46780">
    <property type="entry name" value="PROTEIN EVA-1"/>
    <property type="match status" value="1"/>
</dbReference>
<dbReference type="PROSITE" id="PS50228">
    <property type="entry name" value="SUEL_LECTIN"/>
    <property type="match status" value="3"/>
</dbReference>
<evidence type="ECO:0000313" key="2">
    <source>
        <dbReference type="EMBL" id="OQR92286.1"/>
    </source>
</evidence>
<comment type="caution">
    <text evidence="2">The sequence shown here is derived from an EMBL/GenBank/DDBJ whole genome shotgun (WGS) entry which is preliminary data.</text>
</comment>
<keyword evidence="3" id="KW-1185">Reference proteome</keyword>
<dbReference type="GO" id="GO:0030246">
    <property type="term" value="F:carbohydrate binding"/>
    <property type="evidence" value="ECO:0007669"/>
    <property type="project" value="UniProtKB-KW"/>
</dbReference>
<keyword evidence="2" id="KW-0430">Lectin</keyword>
<feature type="domain" description="SUEL-type lectin" evidence="1">
    <location>
        <begin position="66"/>
        <end position="151"/>
    </location>
</feature>
<dbReference type="STRING" id="1202772.A0A1V9Z2Q8"/>
<accession>A0A1V9Z2Q8</accession>
<evidence type="ECO:0000313" key="3">
    <source>
        <dbReference type="Proteomes" id="UP000243579"/>
    </source>
</evidence>
<feature type="non-terminal residue" evidence="2">
    <location>
        <position position="408"/>
    </location>
</feature>
<dbReference type="CDD" id="cd22842">
    <property type="entry name" value="Gal_Rha_Lectin_BGal"/>
    <property type="match status" value="4"/>
</dbReference>
<gene>
    <name evidence="2" type="ORF">ACHHYP_03848</name>
</gene>